<dbReference type="AlphaFoldDB" id="A0ABD2PB79"/>
<gene>
    <name evidence="1" type="ORF">HHI36_002696</name>
</gene>
<organism evidence="1 2">
    <name type="scientific">Cryptolaemus montrouzieri</name>
    <dbReference type="NCBI Taxonomy" id="559131"/>
    <lineage>
        <taxon>Eukaryota</taxon>
        <taxon>Metazoa</taxon>
        <taxon>Ecdysozoa</taxon>
        <taxon>Arthropoda</taxon>
        <taxon>Hexapoda</taxon>
        <taxon>Insecta</taxon>
        <taxon>Pterygota</taxon>
        <taxon>Neoptera</taxon>
        <taxon>Endopterygota</taxon>
        <taxon>Coleoptera</taxon>
        <taxon>Polyphaga</taxon>
        <taxon>Cucujiformia</taxon>
        <taxon>Coccinelloidea</taxon>
        <taxon>Coccinellidae</taxon>
        <taxon>Scymninae</taxon>
        <taxon>Scymnini</taxon>
        <taxon>Cryptolaemus</taxon>
    </lineage>
</organism>
<reference evidence="1 2" key="1">
    <citation type="journal article" date="2021" name="BMC Biol.">
        <title>Horizontally acquired antibacterial genes associated with adaptive radiation of ladybird beetles.</title>
        <authorList>
            <person name="Li H.S."/>
            <person name="Tang X.F."/>
            <person name="Huang Y.H."/>
            <person name="Xu Z.Y."/>
            <person name="Chen M.L."/>
            <person name="Du X.Y."/>
            <person name="Qiu B.Y."/>
            <person name="Chen P.T."/>
            <person name="Zhang W."/>
            <person name="Slipinski A."/>
            <person name="Escalona H.E."/>
            <person name="Waterhouse R.M."/>
            <person name="Zwick A."/>
            <person name="Pang H."/>
        </authorList>
    </citation>
    <scope>NUCLEOTIDE SEQUENCE [LARGE SCALE GENOMIC DNA]</scope>
    <source>
        <strain evidence="1">SYSU2018</strain>
    </source>
</reference>
<evidence type="ECO:0000313" key="1">
    <source>
        <dbReference type="EMBL" id="KAL3288247.1"/>
    </source>
</evidence>
<protein>
    <submittedName>
        <fullName evidence="1">Uncharacterized protein</fullName>
    </submittedName>
</protein>
<keyword evidence="2" id="KW-1185">Reference proteome</keyword>
<dbReference type="EMBL" id="JABFTP020000185">
    <property type="protein sequence ID" value="KAL3288247.1"/>
    <property type="molecule type" value="Genomic_DNA"/>
</dbReference>
<proteinExistence type="predicted"/>
<accession>A0ABD2PB79</accession>
<comment type="caution">
    <text evidence="1">The sequence shown here is derived from an EMBL/GenBank/DDBJ whole genome shotgun (WGS) entry which is preliminary data.</text>
</comment>
<name>A0ABD2PB79_9CUCU</name>
<dbReference type="Proteomes" id="UP001516400">
    <property type="component" value="Unassembled WGS sequence"/>
</dbReference>
<evidence type="ECO:0000313" key="2">
    <source>
        <dbReference type="Proteomes" id="UP001516400"/>
    </source>
</evidence>
<sequence length="114" mass="13428">MQIQLPSRENVCRTIRQDIQPRTESYLEEDRKDIRKNNKSIAAYISEEEQKDDIDKEEIATNIPLNVNRSNIIENSLKVAQKEVNQSMRLDRIKGNISQNLRKEEKVMKNVEET</sequence>